<protein>
    <submittedName>
        <fullName evidence="1">Uncharacterized protein</fullName>
    </submittedName>
</protein>
<dbReference type="Proteomes" id="UP000233769">
    <property type="component" value="Chromosome tk0001"/>
</dbReference>
<accession>A0A2N9AIY0</accession>
<evidence type="ECO:0000313" key="2">
    <source>
        <dbReference type="Proteomes" id="UP000233769"/>
    </source>
</evidence>
<evidence type="ECO:0000313" key="1">
    <source>
        <dbReference type="EMBL" id="SOR27162.1"/>
    </source>
</evidence>
<dbReference type="AlphaFoldDB" id="A0A2N9AIY0"/>
<proteinExistence type="predicted"/>
<name>A0A2N9AIY0_METEX</name>
<organism evidence="1 2">
    <name type="scientific">Methylorubrum extorquens</name>
    <name type="common">Methylobacterium dichloromethanicum</name>
    <name type="synonym">Methylobacterium extorquens</name>
    <dbReference type="NCBI Taxonomy" id="408"/>
    <lineage>
        <taxon>Bacteria</taxon>
        <taxon>Pseudomonadati</taxon>
        <taxon>Pseudomonadota</taxon>
        <taxon>Alphaproteobacteria</taxon>
        <taxon>Hyphomicrobiales</taxon>
        <taxon>Methylobacteriaceae</taxon>
        <taxon>Methylorubrum</taxon>
    </lineage>
</organism>
<dbReference type="EMBL" id="LT962688">
    <property type="protein sequence ID" value="SOR27162.1"/>
    <property type="molecule type" value="Genomic_DNA"/>
</dbReference>
<sequence length="263" mass="29140">MSTAPKMSEADLCAAFIAAVPTQERRDLPKWVAYPETAGFDILLVRADGFQIGIEAKLALNARVVSQILPYREGWHYGTTAGPDCRAVLVPAEKCNADLVRICAALGVTVLRLHTDPLKHGGRWGNPFSPYLPDERTGLGSDEWHPWAPPERCPVPEYVPDVQAGASAPVKLSDWKVKAIRLSVILEERAVTRADFKALQLSPTNWLCPRGWLERGECGGWVRCDRTPDFEAQHPTNYAQIRGDRARWMPTAPAPRPMQAALL</sequence>
<gene>
    <name evidence="1" type="ORF">TK0001_0560</name>
</gene>
<reference evidence="2" key="1">
    <citation type="submission" date="2017-10" db="EMBL/GenBank/DDBJ databases">
        <authorList>
            <person name="Regsiter A."/>
            <person name="William W."/>
        </authorList>
    </citation>
    <scope>NUCLEOTIDE SEQUENCE [LARGE SCALE GENOMIC DNA]</scope>
</reference>